<accession>A0A7R8CLW2</accession>
<evidence type="ECO:0000256" key="12">
    <source>
        <dbReference type="ARBA" id="ARBA00023180"/>
    </source>
</evidence>
<sequence length="499" mass="57575">MVATSGSDGIFTSNEDLRQLIYTKSVVLQSVEKYIKEEESRIQRLKGYVEQYNKYLGSADGHEEDFVSNPLNSFILIKKLTSDFNDVYDLIKETSNLNKFSENITDSRESNKWPTDEDLKGAASALIRLQEVYKINTRDMRNGRLNGVDYGPQLTAHDCFELGRQTYNEGDHYRTEIWMTEALSRYDEEDEKNCFQRRYIRFTNLLLKELPNHPRAIGNKLYYENAIMESGGSGPSLDGSQRKGDDGLDELKEDAVLKEGTGSNAEELLYPETVRYQRLCRGESNEKKKFDRDLKCFLDFGKHPFMKIAPIKAEKLYSKPDIYIFHNVISDNEIETIKNMANPRFKRATVQNAKTGELETANYRISKTAWIKSEENDVVKGIYQRVHDVTGLNMETSEELQVSNYGIGGHYDPHFDFARKKKDAFSSLGTGNRIATWLFYESEVEQGVFWFNLYRNGEGNEDTRHAACPVLKGTKWVSNFWIHERGQEFTRPCALTPFE</sequence>
<evidence type="ECO:0000256" key="4">
    <source>
        <dbReference type="ARBA" id="ARBA00006511"/>
    </source>
</evidence>
<evidence type="ECO:0000313" key="14">
    <source>
        <dbReference type="Proteomes" id="UP000675881"/>
    </source>
</evidence>
<evidence type="ECO:0000256" key="8">
    <source>
        <dbReference type="ARBA" id="ARBA00022896"/>
    </source>
</evidence>
<name>A0A7R8CLW2_LEPSM</name>
<dbReference type="InterPro" id="IPR013547">
    <property type="entry name" value="P4H_N"/>
</dbReference>
<dbReference type="Pfam" id="PF23558">
    <property type="entry name" value="TPR_P4H"/>
    <property type="match status" value="1"/>
</dbReference>
<dbReference type="GO" id="GO:0004656">
    <property type="term" value="F:procollagen-proline 4-dioxygenase activity"/>
    <property type="evidence" value="ECO:0007669"/>
    <property type="project" value="UniProtKB-EC"/>
</dbReference>
<evidence type="ECO:0000256" key="7">
    <source>
        <dbReference type="ARBA" id="ARBA00022824"/>
    </source>
</evidence>
<dbReference type="InterPro" id="IPR059068">
    <property type="entry name" value="TPR_P4H"/>
</dbReference>
<organism evidence="13 14">
    <name type="scientific">Lepeophtheirus salmonis</name>
    <name type="common">Salmon louse</name>
    <name type="synonym">Caligus salmonis</name>
    <dbReference type="NCBI Taxonomy" id="72036"/>
    <lineage>
        <taxon>Eukaryota</taxon>
        <taxon>Metazoa</taxon>
        <taxon>Ecdysozoa</taxon>
        <taxon>Arthropoda</taxon>
        <taxon>Crustacea</taxon>
        <taxon>Multicrustacea</taxon>
        <taxon>Hexanauplia</taxon>
        <taxon>Copepoda</taxon>
        <taxon>Siphonostomatoida</taxon>
        <taxon>Caligidae</taxon>
        <taxon>Lepeophtheirus</taxon>
    </lineage>
</organism>
<dbReference type="InterPro" id="IPR005123">
    <property type="entry name" value="Oxoglu/Fe-dep_dioxygenase_dom"/>
</dbReference>
<keyword evidence="9" id="KW-0223">Dioxygenase</keyword>
<dbReference type="Gene3D" id="1.25.40.10">
    <property type="entry name" value="Tetratricopeptide repeat domain"/>
    <property type="match status" value="1"/>
</dbReference>
<dbReference type="AlphaFoldDB" id="A0A7R8CLW2"/>
<dbReference type="GO" id="GO:0005506">
    <property type="term" value="F:iron ion binding"/>
    <property type="evidence" value="ECO:0007669"/>
    <property type="project" value="InterPro"/>
</dbReference>
<dbReference type="PANTHER" id="PTHR10869:SF244">
    <property type="entry name" value="PROLYL 4-HYDROXYLASE SUBUNIT ALPHA-2"/>
    <property type="match status" value="1"/>
</dbReference>
<evidence type="ECO:0000256" key="6">
    <source>
        <dbReference type="ARBA" id="ARBA00022723"/>
    </source>
</evidence>
<dbReference type="OrthoDB" id="420380at2759"/>
<comment type="function">
    <text evidence="2">Catalyzes the post-translational formation of 4-hydroxyproline in -Xaa-Pro-Gly- sequences in collagens and other proteins.</text>
</comment>
<dbReference type="InterPro" id="IPR045054">
    <property type="entry name" value="P4HA-like"/>
</dbReference>
<dbReference type="EMBL" id="HG994592">
    <property type="protein sequence ID" value="CAF2831418.1"/>
    <property type="molecule type" value="Genomic_DNA"/>
</dbReference>
<dbReference type="PANTHER" id="PTHR10869">
    <property type="entry name" value="PROLYL 4-HYDROXYLASE ALPHA SUBUNIT"/>
    <property type="match status" value="1"/>
</dbReference>
<protein>
    <recommendedName>
        <fullName evidence="5">procollagen-proline 4-dioxygenase</fullName>
        <ecNumber evidence="5">1.14.11.2</ecNumber>
    </recommendedName>
</protein>
<proteinExistence type="inferred from homology"/>
<gene>
    <name evidence="13" type="ORF">LSAA_3983</name>
</gene>
<evidence type="ECO:0000256" key="1">
    <source>
        <dbReference type="ARBA" id="ARBA00001961"/>
    </source>
</evidence>
<dbReference type="FunFam" id="2.60.120.620:FF:000046">
    <property type="entry name" value="Predicted protein"/>
    <property type="match status" value="1"/>
</dbReference>
<dbReference type="SMART" id="SM00702">
    <property type="entry name" value="P4Hc"/>
    <property type="match status" value="1"/>
</dbReference>
<dbReference type="Gene3D" id="2.60.120.620">
    <property type="entry name" value="q2cbj1_9rhob like domain"/>
    <property type="match status" value="2"/>
</dbReference>
<dbReference type="InterPro" id="IPR006620">
    <property type="entry name" value="Pro_4_hyd_alph"/>
</dbReference>
<dbReference type="Pfam" id="PF08336">
    <property type="entry name" value="P4Ha_N"/>
    <property type="match status" value="1"/>
</dbReference>
<evidence type="ECO:0000313" key="13">
    <source>
        <dbReference type="EMBL" id="CAF2831418.1"/>
    </source>
</evidence>
<keyword evidence="12" id="KW-0325">Glycoprotein</keyword>
<reference evidence="13" key="1">
    <citation type="submission" date="2021-02" db="EMBL/GenBank/DDBJ databases">
        <authorList>
            <person name="Bekaert M."/>
        </authorList>
    </citation>
    <scope>NUCLEOTIDE SEQUENCE</scope>
    <source>
        <strain evidence="13">IoA-00</strain>
    </source>
</reference>
<keyword evidence="14" id="KW-1185">Reference proteome</keyword>
<keyword evidence="11" id="KW-0408">Iron</keyword>
<comment type="subcellular location">
    <subcellularLocation>
        <location evidence="3">Endoplasmic reticulum lumen</location>
    </subcellularLocation>
</comment>
<keyword evidence="10 13" id="KW-0560">Oxidoreductase</keyword>
<evidence type="ECO:0000256" key="5">
    <source>
        <dbReference type="ARBA" id="ARBA00012269"/>
    </source>
</evidence>
<dbReference type="Proteomes" id="UP000675881">
    <property type="component" value="Chromosome 13"/>
</dbReference>
<dbReference type="GO" id="GO:0005788">
    <property type="term" value="C:endoplasmic reticulum lumen"/>
    <property type="evidence" value="ECO:0007669"/>
    <property type="project" value="UniProtKB-SubCell"/>
</dbReference>
<keyword evidence="7" id="KW-0256">Endoplasmic reticulum</keyword>
<evidence type="ECO:0000256" key="11">
    <source>
        <dbReference type="ARBA" id="ARBA00023004"/>
    </source>
</evidence>
<keyword evidence="6" id="KW-0479">Metal-binding</keyword>
<dbReference type="InterPro" id="IPR011990">
    <property type="entry name" value="TPR-like_helical_dom_sf"/>
</dbReference>
<dbReference type="EC" id="1.14.11.2" evidence="5"/>
<dbReference type="GO" id="GO:0031418">
    <property type="term" value="F:L-ascorbic acid binding"/>
    <property type="evidence" value="ECO:0007669"/>
    <property type="project" value="UniProtKB-KW"/>
</dbReference>
<evidence type="ECO:0000256" key="3">
    <source>
        <dbReference type="ARBA" id="ARBA00004319"/>
    </source>
</evidence>
<keyword evidence="8" id="KW-0847">Vitamin C</keyword>
<dbReference type="Gene3D" id="6.10.140.1460">
    <property type="match status" value="1"/>
</dbReference>
<comment type="similarity">
    <text evidence="4">Belongs to the P4HA family.</text>
</comment>
<comment type="cofactor">
    <cofactor evidence="1">
        <name>L-ascorbate</name>
        <dbReference type="ChEBI" id="CHEBI:38290"/>
    </cofactor>
</comment>
<evidence type="ECO:0000256" key="9">
    <source>
        <dbReference type="ARBA" id="ARBA00022964"/>
    </source>
</evidence>
<dbReference type="PROSITE" id="PS51471">
    <property type="entry name" value="FE2OG_OXY"/>
    <property type="match status" value="1"/>
</dbReference>
<evidence type="ECO:0000256" key="10">
    <source>
        <dbReference type="ARBA" id="ARBA00023002"/>
    </source>
</evidence>
<evidence type="ECO:0000256" key="2">
    <source>
        <dbReference type="ARBA" id="ARBA00002035"/>
    </source>
</evidence>